<reference evidence="7" key="1">
    <citation type="journal article" date="2019" name="Plant J.">
        <title>Chlorella vulgaris genome assembly and annotation reveals the molecular basis for metabolic acclimation to high light conditions.</title>
        <authorList>
            <person name="Cecchin M."/>
            <person name="Marcolungo L."/>
            <person name="Rossato M."/>
            <person name="Girolomoni L."/>
            <person name="Cosentino E."/>
            <person name="Cuine S."/>
            <person name="Li-Beisson Y."/>
            <person name="Delledonne M."/>
            <person name="Ballottari M."/>
        </authorList>
    </citation>
    <scope>NUCLEOTIDE SEQUENCE</scope>
    <source>
        <strain evidence="7">211/11P</strain>
    </source>
</reference>
<sequence length="291" mass="31227">MQRSGSKAGRGASGGRGGRAAANGSAPSEEGKAADTGSNKADAGLLKMNYFAALSGVGDADAHKTALSAEEEQRRRAAAVGNGTAAASSRRSGGKEGTGKATSGLKQPLVWIDLEMTGLDVESDAILQIAVICTDGSLEELIEGPELAIHQPDDVLATMNEWCVEQHGKSGLTQACRDSGTSLAQAEQQVLEFVQQHAPEPDTAQIAGNSVHVDLAFLRKHMPRIVDHLHYRIVDVSTVGELARRWFPKEHARGPRKKNTHTAMSDIRESIEQLIYFRRTIFKRWLGANLP</sequence>
<dbReference type="InterPro" id="IPR013520">
    <property type="entry name" value="Ribonucl_H"/>
</dbReference>
<feature type="region of interest" description="Disordered" evidence="5">
    <location>
        <begin position="1"/>
        <end position="39"/>
    </location>
</feature>
<evidence type="ECO:0000313" key="7">
    <source>
        <dbReference type="EMBL" id="KAI3428180.1"/>
    </source>
</evidence>
<evidence type="ECO:0000256" key="5">
    <source>
        <dbReference type="SAM" id="MobiDB-lite"/>
    </source>
</evidence>
<feature type="compositionally biased region" description="Low complexity" evidence="5">
    <location>
        <begin position="78"/>
        <end position="87"/>
    </location>
</feature>
<feature type="domain" description="Exonuclease" evidence="6">
    <location>
        <begin position="108"/>
        <end position="283"/>
    </location>
</feature>
<dbReference type="SUPFAM" id="SSF53098">
    <property type="entry name" value="Ribonuclease H-like"/>
    <property type="match status" value="1"/>
</dbReference>
<evidence type="ECO:0000259" key="6">
    <source>
        <dbReference type="SMART" id="SM00479"/>
    </source>
</evidence>
<organism evidence="7 8">
    <name type="scientific">Chlorella vulgaris</name>
    <name type="common">Green alga</name>
    <dbReference type="NCBI Taxonomy" id="3077"/>
    <lineage>
        <taxon>Eukaryota</taxon>
        <taxon>Viridiplantae</taxon>
        <taxon>Chlorophyta</taxon>
        <taxon>core chlorophytes</taxon>
        <taxon>Trebouxiophyceae</taxon>
        <taxon>Chlorellales</taxon>
        <taxon>Chlorellaceae</taxon>
        <taxon>Chlorella clade</taxon>
        <taxon>Chlorella</taxon>
    </lineage>
</organism>
<gene>
    <name evidence="7" type="ORF">D9Q98_006560</name>
</gene>
<feature type="compositionally biased region" description="Low complexity" evidence="5">
    <location>
        <begin position="1"/>
        <end position="10"/>
    </location>
</feature>
<protein>
    <recommendedName>
        <fullName evidence="6">Exonuclease domain-containing protein</fullName>
    </recommendedName>
</protein>
<keyword evidence="8" id="KW-1185">Reference proteome</keyword>
<dbReference type="GO" id="GO:0003676">
    <property type="term" value="F:nucleic acid binding"/>
    <property type="evidence" value="ECO:0007669"/>
    <property type="project" value="InterPro"/>
</dbReference>
<dbReference type="InterPro" id="IPR022894">
    <property type="entry name" value="Oligoribonuclease"/>
</dbReference>
<dbReference type="GO" id="GO:0005739">
    <property type="term" value="C:mitochondrion"/>
    <property type="evidence" value="ECO:0007669"/>
    <property type="project" value="TreeGrafter"/>
</dbReference>
<dbReference type="EMBL" id="SIDB01000009">
    <property type="protein sequence ID" value="KAI3428180.1"/>
    <property type="molecule type" value="Genomic_DNA"/>
</dbReference>
<keyword evidence="2" id="KW-0540">Nuclease</keyword>
<reference evidence="7" key="2">
    <citation type="submission" date="2020-11" db="EMBL/GenBank/DDBJ databases">
        <authorList>
            <person name="Cecchin M."/>
            <person name="Marcolungo L."/>
            <person name="Rossato M."/>
            <person name="Girolomoni L."/>
            <person name="Cosentino E."/>
            <person name="Cuine S."/>
            <person name="Li-Beisson Y."/>
            <person name="Delledonne M."/>
            <person name="Ballottari M."/>
        </authorList>
    </citation>
    <scope>NUCLEOTIDE SEQUENCE</scope>
    <source>
        <strain evidence="7">211/11P</strain>
        <tissue evidence="7">Whole cell</tissue>
    </source>
</reference>
<evidence type="ECO:0000256" key="4">
    <source>
        <dbReference type="ARBA" id="ARBA00022839"/>
    </source>
</evidence>
<accession>A0A9D4TKN4</accession>
<dbReference type="FunFam" id="3.30.420.10:FF:000003">
    <property type="entry name" value="Oligoribonuclease"/>
    <property type="match status" value="1"/>
</dbReference>
<evidence type="ECO:0000256" key="2">
    <source>
        <dbReference type="ARBA" id="ARBA00022722"/>
    </source>
</evidence>
<keyword evidence="3" id="KW-0378">Hydrolase</keyword>
<dbReference type="PANTHER" id="PTHR11046">
    <property type="entry name" value="OLIGORIBONUCLEASE, MITOCHONDRIAL"/>
    <property type="match status" value="1"/>
</dbReference>
<dbReference type="InterPro" id="IPR036397">
    <property type="entry name" value="RNaseH_sf"/>
</dbReference>
<dbReference type="AlphaFoldDB" id="A0A9D4TKN4"/>
<dbReference type="PANTHER" id="PTHR11046:SF0">
    <property type="entry name" value="OLIGORIBONUCLEASE, MITOCHONDRIAL"/>
    <property type="match status" value="1"/>
</dbReference>
<dbReference type="CDD" id="cd06135">
    <property type="entry name" value="Orn"/>
    <property type="match status" value="1"/>
</dbReference>
<dbReference type="InterPro" id="IPR012337">
    <property type="entry name" value="RNaseH-like_sf"/>
</dbReference>
<dbReference type="Proteomes" id="UP001055712">
    <property type="component" value="Unassembled WGS sequence"/>
</dbReference>
<dbReference type="OrthoDB" id="270189at2759"/>
<dbReference type="Pfam" id="PF00929">
    <property type="entry name" value="RNase_T"/>
    <property type="match status" value="1"/>
</dbReference>
<comment type="caution">
    <text evidence="7">The sequence shown here is derived from an EMBL/GenBank/DDBJ whole genome shotgun (WGS) entry which is preliminary data.</text>
</comment>
<evidence type="ECO:0000313" key="8">
    <source>
        <dbReference type="Proteomes" id="UP001055712"/>
    </source>
</evidence>
<dbReference type="GO" id="GO:0000175">
    <property type="term" value="F:3'-5'-RNA exonuclease activity"/>
    <property type="evidence" value="ECO:0007669"/>
    <property type="project" value="InterPro"/>
</dbReference>
<keyword evidence="4" id="KW-0269">Exonuclease</keyword>
<proteinExistence type="inferred from homology"/>
<evidence type="ECO:0000256" key="1">
    <source>
        <dbReference type="ARBA" id="ARBA00009921"/>
    </source>
</evidence>
<feature type="region of interest" description="Disordered" evidence="5">
    <location>
        <begin position="65"/>
        <end position="102"/>
    </location>
</feature>
<dbReference type="NCBIfam" id="NF003765">
    <property type="entry name" value="PRK05359.1"/>
    <property type="match status" value="1"/>
</dbReference>
<dbReference type="SMART" id="SM00479">
    <property type="entry name" value="EXOIII"/>
    <property type="match status" value="1"/>
</dbReference>
<dbReference type="Gene3D" id="3.30.420.10">
    <property type="entry name" value="Ribonuclease H-like superfamily/Ribonuclease H"/>
    <property type="match status" value="1"/>
</dbReference>
<comment type="similarity">
    <text evidence="1">Belongs to the oligoribonuclease family.</text>
</comment>
<name>A0A9D4TKN4_CHLVU</name>
<evidence type="ECO:0000256" key="3">
    <source>
        <dbReference type="ARBA" id="ARBA00022801"/>
    </source>
</evidence>